<dbReference type="InterPro" id="IPR013120">
    <property type="entry name" value="FAR_NAD-bd"/>
</dbReference>
<feature type="domain" description="Carrier" evidence="4">
    <location>
        <begin position="1476"/>
        <end position="1550"/>
    </location>
</feature>
<dbReference type="SUPFAM" id="SSF52777">
    <property type="entry name" value="CoA-dependent acyltransferases"/>
    <property type="match status" value="6"/>
</dbReference>
<dbReference type="Gene3D" id="2.30.38.10">
    <property type="entry name" value="Luciferase, Domain 3"/>
    <property type="match status" value="2"/>
</dbReference>
<dbReference type="CDD" id="cd05930">
    <property type="entry name" value="A_NRPS"/>
    <property type="match status" value="2"/>
</dbReference>
<dbReference type="NCBIfam" id="NF003417">
    <property type="entry name" value="PRK04813.1"/>
    <property type="match status" value="4"/>
</dbReference>
<evidence type="ECO:0000256" key="2">
    <source>
        <dbReference type="ARBA" id="ARBA00022553"/>
    </source>
</evidence>
<dbReference type="Pfam" id="PF07993">
    <property type="entry name" value="NAD_binding_4"/>
    <property type="match status" value="1"/>
</dbReference>
<dbReference type="PROSITE" id="PS00455">
    <property type="entry name" value="AMP_BINDING"/>
    <property type="match status" value="2"/>
</dbReference>
<dbReference type="InterPro" id="IPR036291">
    <property type="entry name" value="NAD(P)-bd_dom_sf"/>
</dbReference>
<evidence type="ECO:0000259" key="4">
    <source>
        <dbReference type="PROSITE" id="PS50075"/>
    </source>
</evidence>
<dbReference type="CDD" id="cd19531">
    <property type="entry name" value="LCL_NRPS-like"/>
    <property type="match status" value="1"/>
</dbReference>
<dbReference type="Pfam" id="PF00668">
    <property type="entry name" value="Condensation"/>
    <property type="match status" value="3"/>
</dbReference>
<dbReference type="Pfam" id="PF00501">
    <property type="entry name" value="AMP-binding"/>
    <property type="match status" value="3"/>
</dbReference>
<keyword evidence="3" id="KW-0436">Ligase</keyword>
<organism evidence="5 6">
    <name type="scientific">Epichloe bromicola</name>
    <dbReference type="NCBI Taxonomy" id="79588"/>
    <lineage>
        <taxon>Eukaryota</taxon>
        <taxon>Fungi</taxon>
        <taxon>Dikarya</taxon>
        <taxon>Ascomycota</taxon>
        <taxon>Pezizomycotina</taxon>
        <taxon>Sordariomycetes</taxon>
        <taxon>Hypocreomycetidae</taxon>
        <taxon>Hypocreales</taxon>
        <taxon>Clavicipitaceae</taxon>
        <taxon>Epichloe</taxon>
    </lineage>
</organism>
<dbReference type="InterPro" id="IPR020806">
    <property type="entry name" value="PKS_PP-bd"/>
</dbReference>
<dbReference type="Gene3D" id="3.30.559.30">
    <property type="entry name" value="Nonribosomal peptide synthetase, condensation domain"/>
    <property type="match status" value="3"/>
</dbReference>
<dbReference type="EMBL" id="BAAFGZ010000404">
    <property type="protein sequence ID" value="GAB0138373.1"/>
    <property type="molecule type" value="Genomic_DNA"/>
</dbReference>
<evidence type="ECO:0000256" key="1">
    <source>
        <dbReference type="ARBA" id="ARBA00022450"/>
    </source>
</evidence>
<accession>A0ABQ0CY46</accession>
<dbReference type="NCBIfam" id="TIGR01733">
    <property type="entry name" value="AA-adenyl-dom"/>
    <property type="match status" value="3"/>
</dbReference>
<dbReference type="CDD" id="cd19545">
    <property type="entry name" value="FUM14_C_NRPS-like"/>
    <property type="match status" value="1"/>
</dbReference>
<dbReference type="PANTHER" id="PTHR45527">
    <property type="entry name" value="NONRIBOSOMAL PEPTIDE SYNTHETASE"/>
    <property type="match status" value="1"/>
</dbReference>
<dbReference type="SUPFAM" id="SSF53335">
    <property type="entry name" value="S-adenosyl-L-methionine-dependent methyltransferases"/>
    <property type="match status" value="1"/>
</dbReference>
<dbReference type="Gene3D" id="3.40.50.720">
    <property type="entry name" value="NAD(P)-binding Rossmann-like Domain"/>
    <property type="match status" value="1"/>
</dbReference>
<sequence length="4153" mass="461597">MVALENHSLGMAEHFRKMQAPMPKVRPSVPPAVQEVVPANVLDNKSNGTGGEVQGMIVNVDGFHPNESVQQWYAHERRRILLQNPHLARSHMSVGVSLQGPFQREALQIALDTLMNHHEILRTTFSVGGGSLTELVHPFKVKELNVIDLLHHEEAVLKWMEEDLVMKFDLENETAWRVSLYRLGGERHILFIVMNCIISDSRSPRLLLQELATLYSASLQQQGPLQREPVSLQYQYLVNCGSTNDEILEQQRQLRSFANELRTSRPVELPCDKPRPAALSGRVVKQRFEIGPVLYEELQKFCGQSNADMFVVLIAAFRAAHYRLTGSEDATLGFVDESRQANERKNNIGPVVNLQLVRSIVEGKSFRELVSHVQTAMTASSHSQGLPFELIASELQKTRDTSHLSRHPIIQVALFMHHEMHIDEYAFEDTQAQVMDFPISSGLDIELHLHQKDGILVGEAIFSKDLYYSETICHMLSIFKTTLEQGVKQPDTTVASLPLLTDTALLMLRDLDLIRMHESDYPRECSVTDLFSQQVDKCPDAVAVKDASGQLTYRQLDHQSDIVSWWLSNRSFAPETVIAVLAIRSCETIIAFLGILKANMAYLPLDANQPEGRLEKVLSSFEGRRLVLCSHGVRRPKIKQDVAEFISITDVILEQAIKHGQVTRASSTSLALVMFTSGSTAEPKGVMIEHRAIVRLVQNSNVVQHMDVKGATAHLSNIAFDASTWEIYAALLNGGTLVCIDAMAVLHPHTLEEIIAREHIQNALLTTALFKEYIVSNPRIFCALRAIYVGGEKVDPEDFVTAQQLTRGKLLHAYGPTENTVMSTIFSAPGTETYANGVPLGPPVSNSGAYVMDSQLRLVPLGVMGELVVTGDGLARGYTDSRLNAGRFVSVEIDAKLIRAYRTGDYVRRRPGDGLLEFIGRIDGQIKLRGHRIELGEIEQALRGCALVQDAAVLVSQETEQDQRDLVGFVTLGEVAAQSEDDKKQQQVGALEENQVGGWGTLFNADKYVVLDHTKKDKLGRDFTGWTSMYDGKIIDVTEMDEWLDDTIAAIRDGGPPHAVLEIGTGTGMILFNIVEGLTSYVGLDPAQRAVDFVRTMAQSIPALADKIRVQLGTATDIKELGELNSPNLVIVNSVVQYFPSLDYLSSVVQDLLHLEGTERLFFGDIRSFALYRDFQASTILHRVGGAATMTQMLEQMAQIERSEEELLIDPAFFTALAKQFPDLVEHVEILPKKMRARNELSCYRYSAVVHVKRHGQQLQIREVPEQDWIDFMARKLDYPLLLDILTSRSHDPTALVAVSNIPNSKTILERCVVDALDGDMASIPQDDWYAFVKEKAQSCPSLSTTDLIGLAKLSGFRVEMSWARQYSQRGGLDAVFHRFRPAEGQSRVKFRFPTETHGNPSHSLGTQPLWLRLSRKVEKDLHEVIKSQLPSYMVPKLIRVLKKMPINRNGKLDRQALAREIKMSELSRAQNIQAPPRNDLERVICEEFARVLGTTVGIHDDFFEHGGHSLIATRAASRINTQLSANMTVKDIFDCPTVAALADRIGTSTDSCRYVPIPRNESAEPVEQSFAQRRLWFLQLLYPTSTWYLVPFAVRLRGPLDCDALTASLRALEERHETLRTTFGQQDGVAIQIVQPFQPKKLEVIDMTTEKGEASLREFLHQEQTKPFDLERETGWRVKLCRLNEDHHVLSIVMHHIISDGWSIDVLQRELAEFYSAARRAENLQLEVKQLPVRYQDYATWQKREDQAEEHQKQLEYWVKHLDESRPAELFGDLRRPASLSGRAATREFEIAGSLYNDLIKFCKARPRITPFIVLLAAFRATHFRLTGSADATIGTPIANRNRQELEEIIGFFVNIQCMRIKIDDESFEDLVQNVQSTATSAFANQDVPFETIVSRLQTNRDASRNPLVQIMFALHSQLDLGHFKLPDIQSEPLSSSVASRFDLECHIFQEKQSLQGRVVFSTDLYQPQTIENLTRTFHHLLERGIHEPETKIRVLPLLTPDCQAKLERMGLLGINRCNYPRDSSVVDVFRHRVAANPRKIAVKDSKTSLTYAELDRQSDRLCCWLSRRSLAPETLVGVYATRCPRTIVTFLGILKANLGYLPLDVKLPPRRIESILSALEGKLLILVGDGLDLPTIERGNVDLVLVSDIFLNDETLETASISETATLTPTASSIAYVMFTSGSTGRPKGVVIEHRGIVRLATQQESALKRLDAKKNMAHVSNIAFDASTWEIYTSLLNGGTLVCVDDVAAMDAKALTKIYTRDNVQNAFFTPALLQEYVQHPQLLRTLHTVCTGGELCDSAVFNAALGLVSGAVIHCYGPTEDTCMSTAYCPEEEIVTDRVPVGRSVNNSGAYVMDSNLQPVPIGIVGELVLVGDGLARGYTSPELNTNRFVSVTVDGQPARAYRTGDYARYRPVDGQLDFLGRMDGQVKIRGHRVELAEIEQVLRKHDNVDDAVAVLQQRQRDEGIHRLAAFVTTRNIEPQIDVQPLALHETEISQREMPHLHDELFIMLRATFPSYMVPGSIQILDKLPINENGKVNRKALANAVHKPVVSKASKRQPTLEVERKMQRIWAGVLKIEPELIGLDDNFFWIGGDSISAMRVVAAARKNGLALSVGDIFTDSRLSQVSEKAIPLTGCSSEYIAPFALVCDEPGIPSLIKEISSQCRGDAPIQDAFPCTPLQEGFMSLSWKQGGYMMQAVLKLSLNVAISSFRSAWETVVRAYPILRTRIVNHNSLGLLQVVLDEDIQWVDSSALDEYIDADRTTLMGVGEPLVRFALVRDELRVHKWFVLTIHHALYDGWSMSLILDAVNKAYHGESINAPAQHQLFIRHALSQQSVETREYWRKLMEGYEMVPFPALPVSVRQPLAQQAITHRFERRGDCNTDITTASLLRAAWALVSGHMTNSSDVVFGATVFGRNAPVTDIDQMPAPTIATVPVRVKFTGSQKVSDYLKSVQQDASKMIPFEQMGLHRIAKISSETRQACSFQTLVVIHLQSHASESDALGTWEDGNQERWFNTHALVLDMNMVGKQISVKANFDSTVIEQWVVHALLVRLEHVVQQLQTAPEKTLDEIEVASPKDLEQLWKWNSAVPKATKSCIHNMIEKTVEHRPHAQAVCAWDGEFTYAELDRLATVLARRLSSLRVRPGAIVPLCFEKSRWTVVGMLAVLKAGAGFVLLDTSQPMSRLRSIIDQIRSRLVVSSTAQAASCASLAEVILPIGPAYFHNAAKVAAPFSPAVSPQPSSAMYLVFTSGSTGRPKGVVITHEAFCSAVTHQSELFGYCTTTRAFDFSSYMFDVSLLSTFTTLAVGGCLCVPSNSDRTENLTESLLSMKANLVDLTPSVARTLHREKLSNLKTLVLGGEVVRSDDVTGWPNGVRVITSYGPAECTPSATINQHSLEPGNQISIGFGAGAVTWVTGVVDHNKLAPVGAVGELVLEGPIVGDGYLNDPDRTEAAFVKDPDWLLRGWTSHPGRRGRLYKTGDLVRYNEDGSLVFVGRKDTQVKMRGQRVELGDVEQHIQQCIPSMNQVVVEAISPAEDDSSPSLVAFVCMEPSKDHTSSNGGKECSFIQNIDIGNDARSKLVEQLPSYMMPVAFLRLSTLPSTASGKVDRRRLHDIGRSFFAGEIEVPEADSPESCNETCDDGKIGEDEEIAYKLAQKMFSLIPAWNQNAQHPEEKEAKSLAIQFDNVLLYAAGLDSVNMMSIIAFIMYEFGVRISMQVMMDRSTTIRSLALLVSEAKTAAVNGDVESPAAGNTAPVDLIAQIDKHDARIATSQALVESYSRGENGLHHPKASKLTSVFLTGSNGFIGIEILRQLLGHRQISQVTALVRGKSPEAARNRLISAAKKALWWTDLHEDKLQIWQGDLSLPNLGLDPSRWSSLKSGSVADVIVHNGADVHFAKSYAMLESTNVLSTLELLDMVVNSQHMRFVYVGGGLLTSENKTEVEVVRDLSSTDSNGYAQTKFVAEALVRRAAARSIPDTNRLGVVRPGVVIGTSTEGVTNSGDYIWRLTASCIRTGVYNDAEADQWVPVSDVSATAMRIISAALDSTSGMTPVVQLHDGMKFGEFWAILKAMGYMLIPKSRAEWLAIIRKDINCCGETHPLWPLAHALESHVTWVADDYSDVEKKCRETPFGLKVAVWKSVEFLKREGATGF</sequence>
<dbReference type="InterPro" id="IPR036736">
    <property type="entry name" value="ACP-like_sf"/>
</dbReference>
<dbReference type="Gene3D" id="3.30.559.10">
    <property type="entry name" value="Chloramphenicol acetyltransferase-like domain"/>
    <property type="match status" value="3"/>
</dbReference>
<dbReference type="SUPFAM" id="SSF51735">
    <property type="entry name" value="NAD(P)-binding Rossmann-fold domains"/>
    <property type="match status" value="1"/>
</dbReference>
<dbReference type="Proteomes" id="UP001562357">
    <property type="component" value="Unassembled WGS sequence"/>
</dbReference>
<dbReference type="SUPFAM" id="SSF56801">
    <property type="entry name" value="Acetyl-CoA synthetase-like"/>
    <property type="match status" value="3"/>
</dbReference>
<dbReference type="Gene3D" id="3.30.300.30">
    <property type="match status" value="4"/>
</dbReference>
<dbReference type="InterPro" id="IPR029063">
    <property type="entry name" value="SAM-dependent_MTases_sf"/>
</dbReference>
<evidence type="ECO:0000313" key="5">
    <source>
        <dbReference type="EMBL" id="GAB0138373.1"/>
    </source>
</evidence>
<proteinExistence type="predicted"/>
<dbReference type="Pfam" id="PF00550">
    <property type="entry name" value="PP-binding"/>
    <property type="match status" value="2"/>
</dbReference>
<dbReference type="InterPro" id="IPR010080">
    <property type="entry name" value="Thioester_reductase-like_dom"/>
</dbReference>
<dbReference type="InterPro" id="IPR023213">
    <property type="entry name" value="CAT-like_dom_sf"/>
</dbReference>
<dbReference type="InterPro" id="IPR020845">
    <property type="entry name" value="AMP-binding_CS"/>
</dbReference>
<reference evidence="6" key="1">
    <citation type="submission" date="2024-06" db="EMBL/GenBank/DDBJ databases">
        <title>Draft Genome Sequences of Epichloe bromicola Strains Isolated from Elymus ciliaris.</title>
        <authorList>
            <consortium name="Epichloe bromicola genome sequencing consortium"/>
            <person name="Miura A."/>
            <person name="Imano S."/>
            <person name="Ashida A."/>
            <person name="Sato I."/>
            <person name="Chiba S."/>
            <person name="Tanaka A."/>
            <person name="Camagna M."/>
            <person name="Takemoto D."/>
        </authorList>
    </citation>
    <scope>NUCLEOTIDE SEQUENCE [LARGE SCALE GENOMIC DNA]</scope>
    <source>
        <strain evidence="6">DP</strain>
    </source>
</reference>
<name>A0ABQ0CY46_9HYPO</name>
<dbReference type="Gene3D" id="3.40.50.150">
    <property type="entry name" value="Vaccinia Virus protein VP39"/>
    <property type="match status" value="1"/>
</dbReference>
<dbReference type="SMART" id="SM00823">
    <property type="entry name" value="PKS_PP"/>
    <property type="match status" value="2"/>
</dbReference>
<dbReference type="Pfam" id="PF13193">
    <property type="entry name" value="AMP-binding_C"/>
    <property type="match status" value="1"/>
</dbReference>
<comment type="caution">
    <text evidence="5">The sequence shown here is derived from an EMBL/GenBank/DDBJ whole genome shotgun (WGS) entry which is preliminary data.</text>
</comment>
<dbReference type="InterPro" id="IPR000873">
    <property type="entry name" value="AMP-dep_synth/lig_dom"/>
</dbReference>
<evidence type="ECO:0000313" key="6">
    <source>
        <dbReference type="Proteomes" id="UP001562357"/>
    </source>
</evidence>
<dbReference type="InterPro" id="IPR025110">
    <property type="entry name" value="AMP-bd_C"/>
</dbReference>
<dbReference type="Gene3D" id="3.40.50.980">
    <property type="match status" value="4"/>
</dbReference>
<gene>
    <name evidence="5" type="primary">g6608</name>
    <name evidence="5" type="ORF">EsDP_00006608</name>
</gene>
<dbReference type="NCBIfam" id="TIGR01746">
    <property type="entry name" value="Thioester-redct"/>
    <property type="match status" value="1"/>
</dbReference>
<dbReference type="InterPro" id="IPR010071">
    <property type="entry name" value="AA_adenyl_dom"/>
</dbReference>
<keyword evidence="2" id="KW-0597">Phosphoprotein</keyword>
<dbReference type="PROSITE" id="PS50075">
    <property type="entry name" value="CARRIER"/>
    <property type="match status" value="2"/>
</dbReference>
<dbReference type="InterPro" id="IPR045851">
    <property type="entry name" value="AMP-bd_C_sf"/>
</dbReference>
<dbReference type="Gene3D" id="3.40.50.12780">
    <property type="entry name" value="N-terminal domain of ligase-like"/>
    <property type="match status" value="1"/>
</dbReference>
<dbReference type="Gene3D" id="1.10.1200.10">
    <property type="entry name" value="ACP-like"/>
    <property type="match status" value="3"/>
</dbReference>
<evidence type="ECO:0000256" key="3">
    <source>
        <dbReference type="ARBA" id="ARBA00022598"/>
    </source>
</evidence>
<dbReference type="InterPro" id="IPR001242">
    <property type="entry name" value="Condensation_dom"/>
</dbReference>
<dbReference type="InterPro" id="IPR009081">
    <property type="entry name" value="PP-bd_ACP"/>
</dbReference>
<protein>
    <submittedName>
        <fullName evidence="5">Pyrrolopyrazine synthetase A-2</fullName>
    </submittedName>
</protein>
<dbReference type="CDD" id="cd02440">
    <property type="entry name" value="AdoMet_MTases"/>
    <property type="match status" value="1"/>
</dbReference>
<feature type="domain" description="Carrier" evidence="4">
    <location>
        <begin position="2561"/>
        <end position="2637"/>
    </location>
</feature>
<dbReference type="InterPro" id="IPR042099">
    <property type="entry name" value="ANL_N_sf"/>
</dbReference>
<dbReference type="CDD" id="cd05918">
    <property type="entry name" value="A_NRPS_SidN3_like"/>
    <property type="match status" value="1"/>
</dbReference>
<keyword evidence="6" id="KW-1185">Reference proteome</keyword>
<dbReference type="PANTHER" id="PTHR45527:SF1">
    <property type="entry name" value="FATTY ACID SYNTHASE"/>
    <property type="match status" value="1"/>
</dbReference>
<keyword evidence="1" id="KW-0596">Phosphopantetheine</keyword>
<dbReference type="SUPFAM" id="SSF47336">
    <property type="entry name" value="ACP-like"/>
    <property type="match status" value="2"/>
</dbReference>